<dbReference type="Proteomes" id="UP001159363">
    <property type="component" value="Chromosome 14"/>
</dbReference>
<sequence length="754" mass="85284">MMAWADSWYPGPTTCMPVESLALSGYGALDARGSFALMVLTFLSLKLQKTALRLLRKRCTPCLNSHQGQPGSIPGGVAPGFSRVGIMPDDAVGRRVFSGISRLSPPLHSGRCAIIHTSLRHHRLSRPRIFKINPNLSILNEQCISPNRRLDEVTRTMAMLFLHKALEYTTCIQVDTKQDFQKCSVYRGHTIPTKRKHIPDGDGMVLSLPWTGYTYEEKAHSRRLYLRRESTFQTVTEWCSVNRGQTIPTKRKHIPDGDGMVLSLPWTDYTYEEKAHSRRLYLRRESTFQTVTEWCSVNRGQTIPTKRKHIPDGDGMVLSLPWTGYTYEEESTLQTVTEWYLHDSTHFGNVICVPSNIARTCFFLSFYLETAVFRNMRSGYMRNYERGLCSGVASNEIIESSLQVTFSGVADLHLVIHGPVVHHLLTKQYLRRRPQESLVNYETMTASRSGMSKPSFAMRKERKKIWIQQTPVHSCTTTTNHEQTPPLEHNGSQSQCTTSVHARGGARRVDWAARTASGIVGDCQRARSAGGLGAATPLITVCRHEWQHYNRRGNGGGEEVYLGARQVDFITEDMGTQLECRDVGPGLRDKFERGGIVCDAKDEGRVRTVACTCTRYPGEVESVWKTALDEDEVDGDARNDESYADADFDRAYVARQNDEEQADDKKDDGKYYVHLVTRLLSLQPIIFLGFAPRHKVRSQSYARLISNEHAILLLYACVFCDLTFIGLWASGLLYRSHSRPHTERVVNKASTKLR</sequence>
<evidence type="ECO:0000256" key="2">
    <source>
        <dbReference type="SAM" id="Phobius"/>
    </source>
</evidence>
<evidence type="ECO:0000313" key="3">
    <source>
        <dbReference type="EMBL" id="KAJ8867502.1"/>
    </source>
</evidence>
<keyword evidence="2" id="KW-1133">Transmembrane helix</keyword>
<name>A0ABQ9G4X2_9NEOP</name>
<comment type="caution">
    <text evidence="3">The sequence shown here is derived from an EMBL/GenBank/DDBJ whole genome shotgun (WGS) entry which is preliminary data.</text>
</comment>
<keyword evidence="2" id="KW-0812">Transmembrane</keyword>
<evidence type="ECO:0000313" key="4">
    <source>
        <dbReference type="Proteomes" id="UP001159363"/>
    </source>
</evidence>
<organism evidence="3 4">
    <name type="scientific">Dryococelus australis</name>
    <dbReference type="NCBI Taxonomy" id="614101"/>
    <lineage>
        <taxon>Eukaryota</taxon>
        <taxon>Metazoa</taxon>
        <taxon>Ecdysozoa</taxon>
        <taxon>Arthropoda</taxon>
        <taxon>Hexapoda</taxon>
        <taxon>Insecta</taxon>
        <taxon>Pterygota</taxon>
        <taxon>Neoptera</taxon>
        <taxon>Polyneoptera</taxon>
        <taxon>Phasmatodea</taxon>
        <taxon>Verophasmatodea</taxon>
        <taxon>Anareolatae</taxon>
        <taxon>Phasmatidae</taxon>
        <taxon>Eurycanthinae</taxon>
        <taxon>Dryococelus</taxon>
    </lineage>
</organism>
<feature type="compositionally biased region" description="Polar residues" evidence="1">
    <location>
        <begin position="469"/>
        <end position="483"/>
    </location>
</feature>
<proteinExistence type="predicted"/>
<accession>A0ABQ9G4X2</accession>
<keyword evidence="4" id="KW-1185">Reference proteome</keyword>
<feature type="transmembrane region" description="Helical" evidence="2">
    <location>
        <begin position="712"/>
        <end position="734"/>
    </location>
</feature>
<feature type="region of interest" description="Disordered" evidence="1">
    <location>
        <begin position="469"/>
        <end position="497"/>
    </location>
</feature>
<protein>
    <submittedName>
        <fullName evidence="3">Uncharacterized protein</fullName>
    </submittedName>
</protein>
<keyword evidence="2" id="KW-0472">Membrane</keyword>
<reference evidence="3 4" key="1">
    <citation type="submission" date="2023-02" db="EMBL/GenBank/DDBJ databases">
        <title>LHISI_Scaffold_Assembly.</title>
        <authorList>
            <person name="Stuart O.P."/>
            <person name="Cleave R."/>
            <person name="Magrath M.J.L."/>
            <person name="Mikheyev A.S."/>
        </authorList>
    </citation>
    <scope>NUCLEOTIDE SEQUENCE [LARGE SCALE GENOMIC DNA]</scope>
    <source>
        <strain evidence="3">Daus_M_001</strain>
        <tissue evidence="3">Leg muscle</tissue>
    </source>
</reference>
<gene>
    <name evidence="3" type="ORF">PR048_031304</name>
</gene>
<evidence type="ECO:0000256" key="1">
    <source>
        <dbReference type="SAM" id="MobiDB-lite"/>
    </source>
</evidence>
<dbReference type="EMBL" id="JARBHB010000015">
    <property type="protein sequence ID" value="KAJ8867502.1"/>
    <property type="molecule type" value="Genomic_DNA"/>
</dbReference>